<dbReference type="InterPro" id="IPR013108">
    <property type="entry name" value="Amidohydro_3"/>
</dbReference>
<dbReference type="Proteomes" id="UP000578352">
    <property type="component" value="Unassembled WGS sequence"/>
</dbReference>
<dbReference type="Pfam" id="PF07969">
    <property type="entry name" value="Amidohydro_3"/>
    <property type="match status" value="1"/>
</dbReference>
<dbReference type="InterPro" id="IPR032466">
    <property type="entry name" value="Metal_Hydrolase"/>
</dbReference>
<dbReference type="GO" id="GO:0016810">
    <property type="term" value="F:hydrolase activity, acting on carbon-nitrogen (but not peptide) bonds"/>
    <property type="evidence" value="ECO:0007669"/>
    <property type="project" value="InterPro"/>
</dbReference>
<dbReference type="Gene3D" id="3.20.20.140">
    <property type="entry name" value="Metal-dependent hydrolases"/>
    <property type="match status" value="1"/>
</dbReference>
<dbReference type="PANTHER" id="PTHR22642">
    <property type="entry name" value="IMIDAZOLONEPROPIONASE"/>
    <property type="match status" value="1"/>
</dbReference>
<dbReference type="SUPFAM" id="SSF51556">
    <property type="entry name" value="Metallo-dependent hydrolases"/>
    <property type="match status" value="1"/>
</dbReference>
<evidence type="ECO:0000313" key="3">
    <source>
        <dbReference type="Proteomes" id="UP000578352"/>
    </source>
</evidence>
<protein>
    <recommendedName>
        <fullName evidence="1">Amidohydrolase 3 domain-containing protein</fullName>
    </recommendedName>
</protein>
<accession>A0A853CUV2</accession>
<name>A0A853CUV2_9MICO</name>
<dbReference type="RefSeq" id="WP_246312787.1">
    <property type="nucleotide sequence ID" value="NZ_BAABEH010000001.1"/>
</dbReference>
<dbReference type="SUPFAM" id="SSF51338">
    <property type="entry name" value="Composite domain of metallo-dependent hydrolases"/>
    <property type="match status" value="1"/>
</dbReference>
<dbReference type="CDD" id="cd01300">
    <property type="entry name" value="YtcJ_like"/>
    <property type="match status" value="1"/>
</dbReference>
<dbReference type="EMBL" id="JACCFL010000001">
    <property type="protein sequence ID" value="NYJ24856.1"/>
    <property type="molecule type" value="Genomic_DNA"/>
</dbReference>
<dbReference type="PANTHER" id="PTHR22642:SF2">
    <property type="entry name" value="PROTEIN LONG AFTER FAR-RED 3"/>
    <property type="match status" value="1"/>
</dbReference>
<organism evidence="2 3">
    <name type="scientific">Leifsonia shinshuensis</name>
    <dbReference type="NCBI Taxonomy" id="150026"/>
    <lineage>
        <taxon>Bacteria</taxon>
        <taxon>Bacillati</taxon>
        <taxon>Actinomycetota</taxon>
        <taxon>Actinomycetes</taxon>
        <taxon>Micrococcales</taxon>
        <taxon>Microbacteriaceae</taxon>
        <taxon>Leifsonia</taxon>
    </lineage>
</organism>
<dbReference type="Gene3D" id="3.10.310.70">
    <property type="match status" value="1"/>
</dbReference>
<comment type="caution">
    <text evidence="2">The sequence shown here is derived from an EMBL/GenBank/DDBJ whole genome shotgun (WGS) entry which is preliminary data.</text>
</comment>
<evidence type="ECO:0000313" key="2">
    <source>
        <dbReference type="EMBL" id="NYJ24856.1"/>
    </source>
</evidence>
<feature type="domain" description="Amidohydrolase 3" evidence="1">
    <location>
        <begin position="63"/>
        <end position="563"/>
    </location>
</feature>
<dbReference type="AlphaFoldDB" id="A0A853CUV2"/>
<dbReference type="InterPro" id="IPR011059">
    <property type="entry name" value="Metal-dep_hydrolase_composite"/>
</dbReference>
<dbReference type="InterPro" id="IPR033932">
    <property type="entry name" value="YtcJ-like"/>
</dbReference>
<sequence length="580" mass="61296">MTKGTGAMADATANVVDLILTGGQIFTGTGQPLTGHAVLIRDGRILGIVTQESVGTHRGPATEVVDLGGALLSPGFQDAHIHPVGGGVELLQCSLADSADAADALRRVAEYAAEHPATDDASAWILGGGWSMDHFPGGAPARGLLDAVVGDRPVLVASRDHHSLWASTAAIRLAGLDASTPDPVDGRIEREADGYPAGTFHEGAGDLFDAVKPDIDADLAYAGLLRAQSELLKLGVTGWQDAMIGVVASMPANLPAYRRALEEDTLIAHVRGAQWWLRDTGAEQIDAIVRRRDEFEALDDDRFSLGTVKIMVDGVAENFTAAMKSPYLDAHGHETANSGLSFIDPERLAEYVTELDRLGFQVHFHALGDRAVQEALDAVEAARDANGESDGRHHLAHLQVVSEEDATRFPQLGAVANLQALWACHETQLDELTLPFLQDGLEARQYPFGDLDRAGARLAAGSDWPVSSADPIAAIHIAVNRVSPGSADAPLGGERQRLDLATAFAAYTSGSAYVNHRDHDTGTIAPGYRADLVVIEPNPFAVPADRIHESTVVSTWVGGVPVYVRDQPDTAIAAAATASV</sequence>
<reference evidence="2 3" key="1">
    <citation type="submission" date="2020-07" db="EMBL/GenBank/DDBJ databases">
        <title>Sequencing the genomes of 1000 actinobacteria strains.</title>
        <authorList>
            <person name="Klenk H.-P."/>
        </authorList>
    </citation>
    <scope>NUCLEOTIDE SEQUENCE [LARGE SCALE GENOMIC DNA]</scope>
    <source>
        <strain evidence="2 3">DSM 15165</strain>
    </source>
</reference>
<dbReference type="Gene3D" id="2.30.40.10">
    <property type="entry name" value="Urease, subunit C, domain 1"/>
    <property type="match status" value="1"/>
</dbReference>
<proteinExistence type="predicted"/>
<gene>
    <name evidence="2" type="ORF">HNR13_003143</name>
</gene>
<evidence type="ECO:0000259" key="1">
    <source>
        <dbReference type="Pfam" id="PF07969"/>
    </source>
</evidence>